<organism evidence="2 3">
    <name type="scientific">Apiospora saccharicola</name>
    <dbReference type="NCBI Taxonomy" id="335842"/>
    <lineage>
        <taxon>Eukaryota</taxon>
        <taxon>Fungi</taxon>
        <taxon>Dikarya</taxon>
        <taxon>Ascomycota</taxon>
        <taxon>Pezizomycotina</taxon>
        <taxon>Sordariomycetes</taxon>
        <taxon>Xylariomycetidae</taxon>
        <taxon>Amphisphaeriales</taxon>
        <taxon>Apiosporaceae</taxon>
        <taxon>Apiospora</taxon>
    </lineage>
</organism>
<gene>
    <name evidence="2" type="ORF">PG996_014060</name>
</gene>
<dbReference type="Proteomes" id="UP001446871">
    <property type="component" value="Unassembled WGS sequence"/>
</dbReference>
<protein>
    <submittedName>
        <fullName evidence="2">Uncharacterized protein</fullName>
    </submittedName>
</protein>
<evidence type="ECO:0000313" key="2">
    <source>
        <dbReference type="EMBL" id="KAK8045996.1"/>
    </source>
</evidence>
<feature type="region of interest" description="Disordered" evidence="1">
    <location>
        <begin position="97"/>
        <end position="123"/>
    </location>
</feature>
<dbReference type="EMBL" id="JAQQWM010000009">
    <property type="protein sequence ID" value="KAK8045996.1"/>
    <property type="molecule type" value="Genomic_DNA"/>
</dbReference>
<evidence type="ECO:0000256" key="1">
    <source>
        <dbReference type="SAM" id="MobiDB-lite"/>
    </source>
</evidence>
<reference evidence="2 3" key="1">
    <citation type="submission" date="2023-01" db="EMBL/GenBank/DDBJ databases">
        <title>Analysis of 21 Apiospora genomes using comparative genomics revels a genus with tremendous synthesis potential of carbohydrate active enzymes and secondary metabolites.</title>
        <authorList>
            <person name="Sorensen T."/>
        </authorList>
    </citation>
    <scope>NUCLEOTIDE SEQUENCE [LARGE SCALE GENOMIC DNA]</scope>
    <source>
        <strain evidence="2 3">CBS 83171</strain>
    </source>
</reference>
<proteinExistence type="predicted"/>
<feature type="region of interest" description="Disordered" evidence="1">
    <location>
        <begin position="1"/>
        <end position="31"/>
    </location>
</feature>
<accession>A0ABR1TJ62</accession>
<name>A0ABR1TJ62_9PEZI</name>
<sequence length="123" mass="12974">MTTSPSLLGAVEPETERGVGRGPLDNDGPVGLDAGVEAARLHVRPNRLPRAERALKALARAHRAGHDRDLAAQAEAGTCEGAHGILGVEHADAVVNIETDHEPGPQGVHQETRRRRPGAVRQA</sequence>
<evidence type="ECO:0000313" key="3">
    <source>
        <dbReference type="Proteomes" id="UP001446871"/>
    </source>
</evidence>
<keyword evidence="3" id="KW-1185">Reference proteome</keyword>
<comment type="caution">
    <text evidence="2">The sequence shown here is derived from an EMBL/GenBank/DDBJ whole genome shotgun (WGS) entry which is preliminary data.</text>
</comment>
<feature type="compositionally biased region" description="Basic residues" evidence="1">
    <location>
        <begin position="112"/>
        <end position="123"/>
    </location>
</feature>